<evidence type="ECO:0000313" key="2">
    <source>
        <dbReference type="Proteomes" id="UP001630127"/>
    </source>
</evidence>
<sequence>MKEGDHNIKYFHSQKEQIIHEEIEGCRCNSVDPVLLKEAVVELFQKLLSAEQRQEDHFSQHIIGLISLEDNEALTSLPTKAELNEVVFSLRSNSVAGSDGFNGTFYKFQLASSSLQEGG</sequence>
<keyword evidence="2" id="KW-1185">Reference proteome</keyword>
<dbReference type="Proteomes" id="UP001630127">
    <property type="component" value="Unassembled WGS sequence"/>
</dbReference>
<dbReference type="EMBL" id="JBJUIK010000004">
    <property type="protein sequence ID" value="KAL3529835.1"/>
    <property type="molecule type" value="Genomic_DNA"/>
</dbReference>
<accession>A0ABD3ADD2</accession>
<proteinExistence type="predicted"/>
<dbReference type="AlphaFoldDB" id="A0ABD3ADD2"/>
<name>A0ABD3ADD2_9GENT</name>
<reference evidence="1 2" key="1">
    <citation type="submission" date="2024-11" db="EMBL/GenBank/DDBJ databases">
        <title>A near-complete genome assembly of Cinchona calisaya.</title>
        <authorList>
            <person name="Lian D.C."/>
            <person name="Zhao X.W."/>
            <person name="Wei L."/>
        </authorList>
    </citation>
    <scope>NUCLEOTIDE SEQUENCE [LARGE SCALE GENOMIC DNA]</scope>
    <source>
        <tissue evidence="1">Nenye</tissue>
    </source>
</reference>
<evidence type="ECO:0000313" key="1">
    <source>
        <dbReference type="EMBL" id="KAL3529835.1"/>
    </source>
</evidence>
<gene>
    <name evidence="1" type="ORF">ACH5RR_009157</name>
</gene>
<comment type="caution">
    <text evidence="1">The sequence shown here is derived from an EMBL/GenBank/DDBJ whole genome shotgun (WGS) entry which is preliminary data.</text>
</comment>
<protein>
    <submittedName>
        <fullName evidence="1">Uncharacterized protein</fullName>
    </submittedName>
</protein>
<organism evidence="1 2">
    <name type="scientific">Cinchona calisaya</name>
    <dbReference type="NCBI Taxonomy" id="153742"/>
    <lineage>
        <taxon>Eukaryota</taxon>
        <taxon>Viridiplantae</taxon>
        <taxon>Streptophyta</taxon>
        <taxon>Embryophyta</taxon>
        <taxon>Tracheophyta</taxon>
        <taxon>Spermatophyta</taxon>
        <taxon>Magnoliopsida</taxon>
        <taxon>eudicotyledons</taxon>
        <taxon>Gunneridae</taxon>
        <taxon>Pentapetalae</taxon>
        <taxon>asterids</taxon>
        <taxon>lamiids</taxon>
        <taxon>Gentianales</taxon>
        <taxon>Rubiaceae</taxon>
        <taxon>Cinchonoideae</taxon>
        <taxon>Cinchoneae</taxon>
        <taxon>Cinchona</taxon>
    </lineage>
</organism>